<dbReference type="PANTHER" id="PTHR11757">
    <property type="entry name" value="PROTEASE FAMILY S9A OLIGOPEPTIDASE"/>
    <property type="match status" value="1"/>
</dbReference>
<protein>
    <recommendedName>
        <fullName evidence="7">Prolyl endopeptidase</fullName>
        <ecNumber evidence="7">3.4.21.-</ecNumber>
    </recommendedName>
</protein>
<evidence type="ECO:0000256" key="3">
    <source>
        <dbReference type="ARBA" id="ARBA00022670"/>
    </source>
</evidence>
<reference evidence="10" key="1">
    <citation type="submission" date="2021-01" db="EMBL/GenBank/DDBJ databases">
        <authorList>
            <person name="Corre E."/>
            <person name="Pelletier E."/>
            <person name="Niang G."/>
            <person name="Scheremetjew M."/>
            <person name="Finn R."/>
            <person name="Kale V."/>
            <person name="Holt S."/>
            <person name="Cochrane G."/>
            <person name="Meng A."/>
            <person name="Brown T."/>
            <person name="Cohen L."/>
        </authorList>
    </citation>
    <scope>NUCLEOTIDE SEQUENCE</scope>
    <source>
        <strain evidence="10">CCMP1320</strain>
    </source>
</reference>
<evidence type="ECO:0000256" key="2">
    <source>
        <dbReference type="ARBA" id="ARBA00005228"/>
    </source>
</evidence>
<dbReference type="SUPFAM" id="SSF50993">
    <property type="entry name" value="Peptidase/esterase 'gauge' domain"/>
    <property type="match status" value="1"/>
</dbReference>
<dbReference type="PANTHER" id="PTHR11757:SF19">
    <property type="entry name" value="PROLYL ENDOPEPTIDASE-LIKE"/>
    <property type="match status" value="1"/>
</dbReference>
<keyword evidence="3 7" id="KW-0645">Protease</keyword>
<dbReference type="InterPro" id="IPR001375">
    <property type="entry name" value="Peptidase_S9_cat"/>
</dbReference>
<dbReference type="Gene3D" id="3.40.50.1820">
    <property type="entry name" value="alpha/beta hydrolase"/>
    <property type="match status" value="1"/>
</dbReference>
<evidence type="ECO:0000256" key="6">
    <source>
        <dbReference type="ARBA" id="ARBA00045448"/>
    </source>
</evidence>
<dbReference type="InterPro" id="IPR029058">
    <property type="entry name" value="AB_hydrolase_fold"/>
</dbReference>
<dbReference type="InterPro" id="IPR002471">
    <property type="entry name" value="Pept_S9_AS"/>
</dbReference>
<dbReference type="EMBL" id="HBIP01026828">
    <property type="protein sequence ID" value="CAE0501131.1"/>
    <property type="molecule type" value="Transcribed_RNA"/>
</dbReference>
<evidence type="ECO:0000256" key="5">
    <source>
        <dbReference type="ARBA" id="ARBA00022825"/>
    </source>
</evidence>
<comment type="similarity">
    <text evidence="2 7">Belongs to the peptidase S9A family.</text>
</comment>
<dbReference type="Pfam" id="PF00326">
    <property type="entry name" value="Peptidase_S9"/>
    <property type="match status" value="1"/>
</dbReference>
<name>A0A7S3VR54_DUNTE</name>
<dbReference type="InterPro" id="IPR051543">
    <property type="entry name" value="Serine_Peptidase_S9A"/>
</dbReference>
<feature type="domain" description="Peptidase S9 prolyl oligopeptidase catalytic" evidence="8">
    <location>
        <begin position="593"/>
        <end position="832"/>
    </location>
</feature>
<sequence>MPKGLIFASLTGFAGLGIAGLGFRQVRHGGPQLRRQTNGNSKWMSDKERALVRSLHSQGQSYLFRNWPAPGVRDAEKRALLTAAASGAAAGTPELEAARLDVLQAPLANRLPKVLETHGDQRVDEYYWLRDDARKDKTVLSHLEAENAHTKAVLADTEPLQDALYQEMRSRIKEDDCSVPSRNHGYYYYSRTREGQQYRIHCRRRVPESAVNRLPTEADVMDESVPEEVLLDENLRKEQGGHDFYMVGGAEPSPDHNLYAWSEDTVGGEKYTLRVKSLATGTEVMDAIPETSGDVEWANDNATLFYVVKDQLDRPYKVFRHKIGRPASEDVVVYEETDESFYVGVHKSRSEEIIFISSGSAVTSETRYIHAARPDDEFKVMLPRQQDVEYSVSHRSGHFFITLRNQERPNSELRIAPVENPTQQLVLLPHSREVKIEAVSVSKNFLAVFERREGLQHVRVYSLPADGSPPKEALDPNEATDVAFAEPTYSLGGGGQGDFDSPVLRLSYTSLTTPASIIDYHMGTCKRAIKKVQPVLGGFKSSDYKTERLWATAPDGEKVPISLVYRKGLAKLDGTDPLLLNGYGSYEISNDPYFSSNRLCLLDRGWVFAMAHIRGGGEMGRYWYEDGKYLKKKNTFTDFIAAAEHLVSKKYTNPKRLAIEGRSAGGLLMGGVLNLRPDLFAAAIMGVPFVDVLTTILDETIPLTIIEWEEWGNPKNKEYYDYIKSYSPVDNIRSDVPYPHILATGGLHDPRVGYWEPAKFVAKLRQGQTERAEAEAQAAGGAAKKSSNDEVLVGGQRMLLLKMDMGAGHFSVTGRFERLKEVAFEYAFLLKTQNMLGVKAQPGTAAEKAST</sequence>
<dbReference type="PRINTS" id="PR00862">
    <property type="entry name" value="PROLIGOPTASE"/>
</dbReference>
<dbReference type="InterPro" id="IPR023302">
    <property type="entry name" value="Pept_S9A_N"/>
</dbReference>
<proteinExistence type="inferred from homology"/>
<comment type="catalytic activity">
    <reaction evidence="1">
        <text>Hydrolysis of Pro-|-Xaa &gt;&gt; Ala-|-Xaa in oligopeptides.</text>
        <dbReference type="EC" id="3.4.21.26"/>
    </reaction>
</comment>
<evidence type="ECO:0000259" key="9">
    <source>
        <dbReference type="Pfam" id="PF02897"/>
    </source>
</evidence>
<dbReference type="SUPFAM" id="SSF53474">
    <property type="entry name" value="alpha/beta-Hydrolases"/>
    <property type="match status" value="1"/>
</dbReference>
<feature type="domain" description="Peptidase S9A N-terminal" evidence="9">
    <location>
        <begin position="113"/>
        <end position="532"/>
    </location>
</feature>
<accession>A0A7S3VR54</accession>
<evidence type="ECO:0000313" key="10">
    <source>
        <dbReference type="EMBL" id="CAE0501131.1"/>
    </source>
</evidence>
<evidence type="ECO:0000256" key="1">
    <source>
        <dbReference type="ARBA" id="ARBA00001070"/>
    </source>
</evidence>
<organism evidence="10">
    <name type="scientific">Dunaliella tertiolecta</name>
    <name type="common">Green alga</name>
    <dbReference type="NCBI Taxonomy" id="3047"/>
    <lineage>
        <taxon>Eukaryota</taxon>
        <taxon>Viridiplantae</taxon>
        <taxon>Chlorophyta</taxon>
        <taxon>core chlorophytes</taxon>
        <taxon>Chlorophyceae</taxon>
        <taxon>CS clade</taxon>
        <taxon>Chlamydomonadales</taxon>
        <taxon>Dunaliellaceae</taxon>
        <taxon>Dunaliella</taxon>
    </lineage>
</organism>
<dbReference type="PROSITE" id="PS00708">
    <property type="entry name" value="PRO_ENDOPEP_SER"/>
    <property type="match status" value="1"/>
</dbReference>
<evidence type="ECO:0000256" key="7">
    <source>
        <dbReference type="RuleBase" id="RU368024"/>
    </source>
</evidence>
<comment type="function">
    <text evidence="6">Serine peptidase whose precise substrate specificity remains unclear. Does not cleave peptides after a arginine or lysine residue. Regulates trans-Golgi network morphology and sorting by regulating the membrane binding of the AP-1 complex. May play a role in the regulation of synaptic vesicle exocytosis.</text>
</comment>
<dbReference type="EC" id="3.4.21.-" evidence="7"/>
<evidence type="ECO:0000259" key="8">
    <source>
        <dbReference type="Pfam" id="PF00326"/>
    </source>
</evidence>
<dbReference type="InterPro" id="IPR002470">
    <property type="entry name" value="Peptidase_S9A"/>
</dbReference>
<dbReference type="FunFam" id="3.40.50.1820:FF:000005">
    <property type="entry name" value="Prolyl endopeptidase"/>
    <property type="match status" value="1"/>
</dbReference>
<keyword evidence="5 7" id="KW-0720">Serine protease</keyword>
<dbReference type="GO" id="GO:0004252">
    <property type="term" value="F:serine-type endopeptidase activity"/>
    <property type="evidence" value="ECO:0007669"/>
    <property type="project" value="UniProtKB-UniRule"/>
</dbReference>
<dbReference type="AlphaFoldDB" id="A0A7S3VR54"/>
<dbReference type="Pfam" id="PF02897">
    <property type="entry name" value="Peptidase_S9_N"/>
    <property type="match status" value="1"/>
</dbReference>
<dbReference type="Gene3D" id="2.130.10.120">
    <property type="entry name" value="Prolyl oligopeptidase, N-terminal domain"/>
    <property type="match status" value="1"/>
</dbReference>
<dbReference type="GO" id="GO:0006508">
    <property type="term" value="P:proteolysis"/>
    <property type="evidence" value="ECO:0007669"/>
    <property type="project" value="UniProtKB-KW"/>
</dbReference>
<evidence type="ECO:0000256" key="4">
    <source>
        <dbReference type="ARBA" id="ARBA00022801"/>
    </source>
</evidence>
<keyword evidence="4 7" id="KW-0378">Hydrolase</keyword>
<gene>
    <name evidence="10" type="ORF">DTER00134_LOCUS16204</name>
</gene>